<dbReference type="EMBL" id="GBRH01270668">
    <property type="protein sequence ID" value="JAD27227.1"/>
    <property type="molecule type" value="Transcribed_RNA"/>
</dbReference>
<organism evidence="1">
    <name type="scientific">Arundo donax</name>
    <name type="common">Giant reed</name>
    <name type="synonym">Donax arundinaceus</name>
    <dbReference type="NCBI Taxonomy" id="35708"/>
    <lineage>
        <taxon>Eukaryota</taxon>
        <taxon>Viridiplantae</taxon>
        <taxon>Streptophyta</taxon>
        <taxon>Embryophyta</taxon>
        <taxon>Tracheophyta</taxon>
        <taxon>Spermatophyta</taxon>
        <taxon>Magnoliopsida</taxon>
        <taxon>Liliopsida</taxon>
        <taxon>Poales</taxon>
        <taxon>Poaceae</taxon>
        <taxon>PACMAD clade</taxon>
        <taxon>Arundinoideae</taxon>
        <taxon>Arundineae</taxon>
        <taxon>Arundo</taxon>
    </lineage>
</organism>
<sequence>MGQLHLPTQSCCPHREKEHLLCCITLLNMLLPKLKSS</sequence>
<reference evidence="1" key="2">
    <citation type="journal article" date="2015" name="Data Brief">
        <title>Shoot transcriptome of the giant reed, Arundo donax.</title>
        <authorList>
            <person name="Barrero R.A."/>
            <person name="Guerrero F.D."/>
            <person name="Moolhuijzen P."/>
            <person name="Goolsby J.A."/>
            <person name="Tidwell J."/>
            <person name="Bellgard S.E."/>
            <person name="Bellgard M.I."/>
        </authorList>
    </citation>
    <scope>NUCLEOTIDE SEQUENCE</scope>
    <source>
        <tissue evidence="1">Shoot tissue taken approximately 20 cm above the soil surface</tissue>
    </source>
</reference>
<proteinExistence type="predicted"/>
<accession>A0A0A8YX84</accession>
<name>A0A0A8YX84_ARUDO</name>
<evidence type="ECO:0000313" key="1">
    <source>
        <dbReference type="EMBL" id="JAD27227.1"/>
    </source>
</evidence>
<dbReference type="AlphaFoldDB" id="A0A0A8YX84"/>
<reference evidence="1" key="1">
    <citation type="submission" date="2014-09" db="EMBL/GenBank/DDBJ databases">
        <authorList>
            <person name="Magalhaes I.L.F."/>
            <person name="Oliveira U."/>
            <person name="Santos F.R."/>
            <person name="Vidigal T.H.D.A."/>
            <person name="Brescovit A.D."/>
            <person name="Santos A.J."/>
        </authorList>
    </citation>
    <scope>NUCLEOTIDE SEQUENCE</scope>
    <source>
        <tissue evidence="1">Shoot tissue taken approximately 20 cm above the soil surface</tissue>
    </source>
</reference>
<protein>
    <submittedName>
        <fullName evidence="1">Uncharacterized protein</fullName>
    </submittedName>
</protein>